<feature type="transmembrane region" description="Helical" evidence="1">
    <location>
        <begin position="70"/>
        <end position="93"/>
    </location>
</feature>
<organism evidence="3 4">
    <name type="scientific">Cerrena zonata</name>
    <dbReference type="NCBI Taxonomy" id="2478898"/>
    <lineage>
        <taxon>Eukaryota</taxon>
        <taxon>Fungi</taxon>
        <taxon>Dikarya</taxon>
        <taxon>Basidiomycota</taxon>
        <taxon>Agaricomycotina</taxon>
        <taxon>Agaricomycetes</taxon>
        <taxon>Polyporales</taxon>
        <taxon>Cerrenaceae</taxon>
        <taxon>Cerrena</taxon>
    </lineage>
</organism>
<keyword evidence="1" id="KW-1133">Transmembrane helix</keyword>
<keyword evidence="1" id="KW-0812">Transmembrane</keyword>
<sequence length="208" mass="23039">MNKISQLASEVLAQGFYMHRMWMISKNIPLTAGMIVLFMARTGLVLNCIIDTTKFNTWLELAFVSDFRPYTIASAALTVIHDGAITLTIVYSLRRERSSFKRTQGIINWLVLYFVNTGAILIALGIVALVSVVAEPENLLFVGIYVVYAKALANAVFGALNARQYLCPKPAEIITFGDLATSRANTAAETCTKHHQMHVRVDRDIVVA</sequence>
<accession>A0AAW0FS58</accession>
<dbReference type="PANTHER" id="PTHR40465">
    <property type="entry name" value="CHROMOSOME 1, WHOLE GENOME SHOTGUN SEQUENCE"/>
    <property type="match status" value="1"/>
</dbReference>
<dbReference type="Proteomes" id="UP001385951">
    <property type="component" value="Unassembled WGS sequence"/>
</dbReference>
<protein>
    <recommendedName>
        <fullName evidence="2">DUF6534 domain-containing protein</fullName>
    </recommendedName>
</protein>
<feature type="transmembrane region" description="Helical" evidence="1">
    <location>
        <begin position="105"/>
        <end position="133"/>
    </location>
</feature>
<evidence type="ECO:0000259" key="2">
    <source>
        <dbReference type="Pfam" id="PF20152"/>
    </source>
</evidence>
<proteinExistence type="predicted"/>
<evidence type="ECO:0000313" key="4">
    <source>
        <dbReference type="Proteomes" id="UP001385951"/>
    </source>
</evidence>
<evidence type="ECO:0000256" key="1">
    <source>
        <dbReference type="SAM" id="Phobius"/>
    </source>
</evidence>
<dbReference type="PANTHER" id="PTHR40465:SF1">
    <property type="entry name" value="DUF6534 DOMAIN-CONTAINING PROTEIN"/>
    <property type="match status" value="1"/>
</dbReference>
<dbReference type="InterPro" id="IPR045339">
    <property type="entry name" value="DUF6534"/>
</dbReference>
<feature type="transmembrane region" description="Helical" evidence="1">
    <location>
        <begin position="28"/>
        <end position="50"/>
    </location>
</feature>
<dbReference type="AlphaFoldDB" id="A0AAW0FS58"/>
<gene>
    <name evidence="3" type="ORF">QCA50_013057</name>
</gene>
<feature type="domain" description="DUF6534" evidence="2">
    <location>
        <begin position="79"/>
        <end position="165"/>
    </location>
</feature>
<name>A0AAW0FS58_9APHY</name>
<reference evidence="3 4" key="1">
    <citation type="submission" date="2022-09" db="EMBL/GenBank/DDBJ databases">
        <authorList>
            <person name="Palmer J.M."/>
        </authorList>
    </citation>
    <scope>NUCLEOTIDE SEQUENCE [LARGE SCALE GENOMIC DNA]</scope>
    <source>
        <strain evidence="3 4">DSM 7382</strain>
    </source>
</reference>
<dbReference type="EMBL" id="JASBNA010000029">
    <property type="protein sequence ID" value="KAK7683681.1"/>
    <property type="molecule type" value="Genomic_DNA"/>
</dbReference>
<comment type="caution">
    <text evidence="3">The sequence shown here is derived from an EMBL/GenBank/DDBJ whole genome shotgun (WGS) entry which is preliminary data.</text>
</comment>
<keyword evidence="4" id="KW-1185">Reference proteome</keyword>
<keyword evidence="1" id="KW-0472">Membrane</keyword>
<feature type="transmembrane region" description="Helical" evidence="1">
    <location>
        <begin position="139"/>
        <end position="160"/>
    </location>
</feature>
<evidence type="ECO:0000313" key="3">
    <source>
        <dbReference type="EMBL" id="KAK7683681.1"/>
    </source>
</evidence>
<dbReference type="Pfam" id="PF20152">
    <property type="entry name" value="DUF6534"/>
    <property type="match status" value="1"/>
</dbReference>